<keyword evidence="11" id="KW-1185">Reference proteome</keyword>
<evidence type="ECO:0000259" key="9">
    <source>
        <dbReference type="PROSITE" id="PS50928"/>
    </source>
</evidence>
<dbReference type="PANTHER" id="PTHR42929">
    <property type="entry name" value="INNER MEMBRANE ABC TRANSPORTER PERMEASE PROTEIN YDCU-RELATED-RELATED"/>
    <property type="match status" value="1"/>
</dbReference>
<dbReference type="PROSITE" id="PS50928">
    <property type="entry name" value="ABC_TM1"/>
    <property type="match status" value="2"/>
</dbReference>
<keyword evidence="6 8" id="KW-1133">Transmembrane helix</keyword>
<sequence length="580" mass="63102">MKNPSRQAVAWALALPALLLLVVFFFYPLLRIAGLSVGFPKLLLADYATVFNPVNRMIAVRTFSIAGIITLVTLLLAYPMAAFLCQAHSMARKLAMLCVVIPFLTSFLVRSYAWVVLLGDEGAINSALRWLGLIADPLELLYNRFGMSVGMVHIMLPLLVLPIYASMRGIDPMQWKATQALGGGALRSFLTVYLPQTYAGIRSGCTLVFILSLGFYITPAMLGSSRDLMLGNLIAANVETATHYGLSAAIAFVLLAGTVLVFAAVRRREPRPQPGALARLFMHTLGLERVAVALSRRRWRCSAGRVRRGGGRFKARWLLVLFGVLMCLYLLLPSMIVVVASFNGQDSLAFPPQQWSLRWYRFLLSDEQWALAGGLSLKIALASTALTMLLGTLASYGIARLRGTRAGRVIYGAALAPMVVPSVVTALGAFAVLSDMGLFGTMVGVVIMHTCLSIPLVTVLMVAAFSSFDERLEMAAQSLGASRWRTFRRVVVPLVASSLLSSLLMAFLHSFDEVVLTSFIAGTRMMTVPLKMWENIRNQVDPAIAALSSLLILIPFVVLALQGLPGRRRPRSNPPGGLPV</sequence>
<evidence type="ECO:0000256" key="4">
    <source>
        <dbReference type="ARBA" id="ARBA00022475"/>
    </source>
</evidence>
<dbReference type="RefSeq" id="WP_243302866.1">
    <property type="nucleotide sequence ID" value="NZ_JALGBI010000001.1"/>
</dbReference>
<evidence type="ECO:0000256" key="1">
    <source>
        <dbReference type="ARBA" id="ARBA00004651"/>
    </source>
</evidence>
<comment type="caution">
    <text evidence="10">The sequence shown here is derived from an EMBL/GenBank/DDBJ whole genome shotgun (WGS) entry which is preliminary data.</text>
</comment>
<dbReference type="InterPro" id="IPR000515">
    <property type="entry name" value="MetI-like"/>
</dbReference>
<comment type="subcellular location">
    <subcellularLocation>
        <location evidence="1 8">Cell membrane</location>
        <topology evidence="1 8">Multi-pass membrane protein</topology>
    </subcellularLocation>
</comment>
<evidence type="ECO:0000313" key="10">
    <source>
        <dbReference type="EMBL" id="MCJ0761675.1"/>
    </source>
</evidence>
<feature type="transmembrane region" description="Helical" evidence="8">
    <location>
        <begin position="244"/>
        <end position="265"/>
    </location>
</feature>
<feature type="transmembrane region" description="Helical" evidence="8">
    <location>
        <begin position="94"/>
        <end position="115"/>
    </location>
</feature>
<feature type="transmembrane region" description="Helical" evidence="8">
    <location>
        <begin position="369"/>
        <end position="397"/>
    </location>
</feature>
<keyword evidence="4" id="KW-1003">Cell membrane</keyword>
<proteinExistence type="inferred from homology"/>
<dbReference type="Gene3D" id="1.10.3720.10">
    <property type="entry name" value="MetI-like"/>
    <property type="match status" value="2"/>
</dbReference>
<feature type="domain" description="ABC transmembrane type-1" evidence="9">
    <location>
        <begin position="373"/>
        <end position="562"/>
    </location>
</feature>
<keyword evidence="7 8" id="KW-0472">Membrane</keyword>
<keyword evidence="5 8" id="KW-0812">Transmembrane</keyword>
<organism evidence="10 11">
    <name type="scientific">Variovorax terrae</name>
    <dbReference type="NCBI Taxonomy" id="2923278"/>
    <lineage>
        <taxon>Bacteria</taxon>
        <taxon>Pseudomonadati</taxon>
        <taxon>Pseudomonadota</taxon>
        <taxon>Betaproteobacteria</taxon>
        <taxon>Burkholderiales</taxon>
        <taxon>Comamonadaceae</taxon>
        <taxon>Variovorax</taxon>
    </lineage>
</organism>
<dbReference type="GO" id="GO:0005886">
    <property type="term" value="C:plasma membrane"/>
    <property type="evidence" value="ECO:0007669"/>
    <property type="project" value="UniProtKB-SubCell"/>
</dbReference>
<protein>
    <submittedName>
        <fullName evidence="10">ABC transporter permease subunit</fullName>
    </submittedName>
</protein>
<feature type="transmembrane region" description="Helical" evidence="8">
    <location>
        <begin position="317"/>
        <end position="342"/>
    </location>
</feature>
<dbReference type="EMBL" id="JALGBI010000001">
    <property type="protein sequence ID" value="MCJ0761675.1"/>
    <property type="molecule type" value="Genomic_DNA"/>
</dbReference>
<feature type="transmembrane region" description="Helical" evidence="8">
    <location>
        <begin position="543"/>
        <end position="561"/>
    </location>
</feature>
<dbReference type="Proteomes" id="UP001139447">
    <property type="component" value="Unassembled WGS sequence"/>
</dbReference>
<name>A0A9X2ALH7_9BURK</name>
<reference evidence="10" key="1">
    <citation type="submission" date="2022-03" db="EMBL/GenBank/DDBJ databases">
        <authorList>
            <person name="Woo C.Y."/>
        </authorList>
    </citation>
    <scope>NUCLEOTIDE SEQUENCE</scope>
    <source>
        <strain evidence="10">CYS-02</strain>
    </source>
</reference>
<feature type="transmembrane region" description="Helical" evidence="8">
    <location>
        <begin position="409"/>
        <end position="433"/>
    </location>
</feature>
<feature type="transmembrane region" description="Helical" evidence="8">
    <location>
        <begin position="439"/>
        <end position="465"/>
    </location>
</feature>
<accession>A0A9X2ALH7</accession>
<dbReference type="InterPro" id="IPR035906">
    <property type="entry name" value="MetI-like_sf"/>
</dbReference>
<evidence type="ECO:0000256" key="6">
    <source>
        <dbReference type="ARBA" id="ARBA00022989"/>
    </source>
</evidence>
<dbReference type="GO" id="GO:0055085">
    <property type="term" value="P:transmembrane transport"/>
    <property type="evidence" value="ECO:0007669"/>
    <property type="project" value="InterPro"/>
</dbReference>
<dbReference type="PANTHER" id="PTHR42929:SF5">
    <property type="entry name" value="ABC TRANSPORTER PERMEASE PROTEIN"/>
    <property type="match status" value="1"/>
</dbReference>
<evidence type="ECO:0000256" key="8">
    <source>
        <dbReference type="RuleBase" id="RU363032"/>
    </source>
</evidence>
<evidence type="ECO:0000313" key="11">
    <source>
        <dbReference type="Proteomes" id="UP001139447"/>
    </source>
</evidence>
<feature type="transmembrane region" description="Helical" evidence="8">
    <location>
        <begin position="204"/>
        <end position="224"/>
    </location>
</feature>
<keyword evidence="3 8" id="KW-0813">Transport</keyword>
<evidence type="ECO:0000256" key="3">
    <source>
        <dbReference type="ARBA" id="ARBA00022448"/>
    </source>
</evidence>
<dbReference type="Pfam" id="PF00528">
    <property type="entry name" value="BPD_transp_1"/>
    <property type="match status" value="1"/>
</dbReference>
<feature type="transmembrane region" description="Helical" evidence="8">
    <location>
        <begin position="62"/>
        <end position="82"/>
    </location>
</feature>
<feature type="domain" description="ABC transmembrane type-1" evidence="9">
    <location>
        <begin position="59"/>
        <end position="265"/>
    </location>
</feature>
<evidence type="ECO:0000256" key="7">
    <source>
        <dbReference type="ARBA" id="ARBA00023136"/>
    </source>
</evidence>
<evidence type="ECO:0000256" key="5">
    <source>
        <dbReference type="ARBA" id="ARBA00022692"/>
    </source>
</evidence>
<comment type="similarity">
    <text evidence="2">Belongs to the binding-protein-dependent transport system permease family. CysTW subfamily.</text>
</comment>
<feature type="transmembrane region" description="Helical" evidence="8">
    <location>
        <begin position="145"/>
        <end position="165"/>
    </location>
</feature>
<dbReference type="SUPFAM" id="SSF161098">
    <property type="entry name" value="MetI-like"/>
    <property type="match status" value="2"/>
</dbReference>
<dbReference type="AlphaFoldDB" id="A0A9X2ALH7"/>
<dbReference type="CDD" id="cd06261">
    <property type="entry name" value="TM_PBP2"/>
    <property type="match status" value="2"/>
</dbReference>
<feature type="transmembrane region" description="Helical" evidence="8">
    <location>
        <begin position="486"/>
        <end position="508"/>
    </location>
</feature>
<evidence type="ECO:0000256" key="2">
    <source>
        <dbReference type="ARBA" id="ARBA00007069"/>
    </source>
</evidence>
<gene>
    <name evidence="10" type="ORF">MMF98_00455</name>
</gene>